<sequence>MADMAIEQPELQPGQPHKYIPPRYTLETPLAGCNSPTELETSPSQNVVLVATEHTSKSPGFPSAWLKPIPDTLVIDGADWNNEPAPETDPPPLTEFSVEWDKFYGTNYLTRWIWDVEIAGLIIHRYFNVSECIIPVAFIARHPLETFVFTTAGPCDDDGGKKFYIFNYDSPLSETRLHVFRRTFSSVADFHRNRRRDQLERVPEQADREEETEAALVACGFQRALKLTRDD</sequence>
<gene>
    <name evidence="1" type="ORF">MSAN_00431600</name>
</gene>
<dbReference type="EMBL" id="JACAZH010000002">
    <property type="protein sequence ID" value="KAF7375437.1"/>
    <property type="molecule type" value="Genomic_DNA"/>
</dbReference>
<organism evidence="1 2">
    <name type="scientific">Mycena sanguinolenta</name>
    <dbReference type="NCBI Taxonomy" id="230812"/>
    <lineage>
        <taxon>Eukaryota</taxon>
        <taxon>Fungi</taxon>
        <taxon>Dikarya</taxon>
        <taxon>Basidiomycota</taxon>
        <taxon>Agaricomycotina</taxon>
        <taxon>Agaricomycetes</taxon>
        <taxon>Agaricomycetidae</taxon>
        <taxon>Agaricales</taxon>
        <taxon>Marasmiineae</taxon>
        <taxon>Mycenaceae</taxon>
        <taxon>Mycena</taxon>
    </lineage>
</organism>
<proteinExistence type="predicted"/>
<accession>A0A8H6ZD32</accession>
<dbReference type="AlphaFoldDB" id="A0A8H6ZD32"/>
<dbReference type="Proteomes" id="UP000623467">
    <property type="component" value="Unassembled WGS sequence"/>
</dbReference>
<reference evidence="1" key="1">
    <citation type="submission" date="2020-05" db="EMBL/GenBank/DDBJ databases">
        <title>Mycena genomes resolve the evolution of fungal bioluminescence.</title>
        <authorList>
            <person name="Tsai I.J."/>
        </authorList>
    </citation>
    <scope>NUCLEOTIDE SEQUENCE</scope>
    <source>
        <strain evidence="1">160909Yilan</strain>
    </source>
</reference>
<keyword evidence="2" id="KW-1185">Reference proteome</keyword>
<protein>
    <submittedName>
        <fullName evidence="1">Uncharacterized protein</fullName>
    </submittedName>
</protein>
<dbReference type="OrthoDB" id="2970900at2759"/>
<comment type="caution">
    <text evidence="1">The sequence shown here is derived from an EMBL/GenBank/DDBJ whole genome shotgun (WGS) entry which is preliminary data.</text>
</comment>
<evidence type="ECO:0000313" key="1">
    <source>
        <dbReference type="EMBL" id="KAF7375437.1"/>
    </source>
</evidence>
<evidence type="ECO:0000313" key="2">
    <source>
        <dbReference type="Proteomes" id="UP000623467"/>
    </source>
</evidence>
<name>A0A8H6ZD32_9AGAR</name>